<keyword evidence="2" id="KW-1003">Cell membrane</keyword>
<organism evidence="8 9">
    <name type="scientific">Aliivibrio fischeri (strain MJ11)</name>
    <name type="common">Vibrio fischeri</name>
    <dbReference type="NCBI Taxonomy" id="388396"/>
    <lineage>
        <taxon>Bacteria</taxon>
        <taxon>Pseudomonadati</taxon>
        <taxon>Pseudomonadota</taxon>
        <taxon>Gammaproteobacteria</taxon>
        <taxon>Vibrionales</taxon>
        <taxon>Vibrionaceae</taxon>
        <taxon>Aliivibrio</taxon>
    </lineage>
</organism>
<evidence type="ECO:0000256" key="5">
    <source>
        <dbReference type="ARBA" id="ARBA00023136"/>
    </source>
</evidence>
<reference evidence="8 9" key="2">
    <citation type="journal article" date="2009" name="Nature">
        <title>A single regulatory gene is sufficient to alter bacterial host range.</title>
        <authorList>
            <person name="Mandel M.J."/>
            <person name="Wollenberg M.S."/>
            <person name="Stabb E.V."/>
            <person name="Visick K.L."/>
            <person name="Ruby E.G."/>
        </authorList>
    </citation>
    <scope>NUCLEOTIDE SEQUENCE [LARGE SCALE GENOMIC DNA]</scope>
    <source>
        <strain evidence="8 9">MJ11</strain>
        <plasmid evidence="9">Plasmid pMJ100</plasmid>
    </source>
</reference>
<keyword evidence="8" id="KW-0614">Plasmid</keyword>
<dbReference type="AlphaFoldDB" id="B5EW54"/>
<evidence type="ECO:0000313" key="8">
    <source>
        <dbReference type="EMBL" id="ACH64762.1"/>
    </source>
</evidence>
<feature type="domain" description="Type II secretion system protein GspF" evidence="7">
    <location>
        <begin position="246"/>
        <end position="362"/>
    </location>
</feature>
<keyword evidence="3 6" id="KW-0812">Transmembrane</keyword>
<geneLocation type="plasmid" evidence="8 9">
    <name>pMJ100</name>
</geneLocation>
<evidence type="ECO:0000259" key="7">
    <source>
        <dbReference type="Pfam" id="PF00482"/>
    </source>
</evidence>
<protein>
    <submittedName>
        <fullName evidence="8">Bacterial type II secretion system protein F domain</fullName>
    </submittedName>
</protein>
<evidence type="ECO:0000256" key="1">
    <source>
        <dbReference type="ARBA" id="ARBA00004651"/>
    </source>
</evidence>
<evidence type="ECO:0000256" key="3">
    <source>
        <dbReference type="ARBA" id="ARBA00022692"/>
    </source>
</evidence>
<evidence type="ECO:0000256" key="6">
    <source>
        <dbReference type="SAM" id="Phobius"/>
    </source>
</evidence>
<name>B5EW54_ALIFM</name>
<dbReference type="InterPro" id="IPR018076">
    <property type="entry name" value="T2SS_GspF_dom"/>
</dbReference>
<keyword evidence="5 6" id="KW-0472">Membrane</keyword>
<dbReference type="Proteomes" id="UP000001857">
    <property type="component" value="Plasmid pMJ100"/>
</dbReference>
<feature type="transmembrane region" description="Helical" evidence="6">
    <location>
        <begin position="343"/>
        <end position="366"/>
    </location>
</feature>
<gene>
    <name evidence="8" type="ordered locus">VFMJ11_B0111</name>
</gene>
<dbReference type="RefSeq" id="WP_012534545.1">
    <property type="nucleotide sequence ID" value="NC_011185.1"/>
</dbReference>
<dbReference type="KEGG" id="vfm:VFMJ11_B0111"/>
<evidence type="ECO:0000256" key="4">
    <source>
        <dbReference type="ARBA" id="ARBA00022989"/>
    </source>
</evidence>
<evidence type="ECO:0000256" key="2">
    <source>
        <dbReference type="ARBA" id="ARBA00022475"/>
    </source>
</evidence>
<feature type="transmembrane region" description="Helical" evidence="6">
    <location>
        <begin position="138"/>
        <end position="158"/>
    </location>
</feature>
<evidence type="ECO:0000313" key="9">
    <source>
        <dbReference type="Proteomes" id="UP000001857"/>
    </source>
</evidence>
<dbReference type="EMBL" id="CP001134">
    <property type="protein sequence ID" value="ACH64762.1"/>
    <property type="molecule type" value="Genomic_DNA"/>
</dbReference>
<dbReference type="HOGENOM" id="CLU_743837_0_0_6"/>
<proteinExistence type="predicted"/>
<dbReference type="GO" id="GO:0005886">
    <property type="term" value="C:plasma membrane"/>
    <property type="evidence" value="ECO:0007669"/>
    <property type="project" value="UniProtKB-SubCell"/>
</dbReference>
<accession>B5EW54</accession>
<comment type="subcellular location">
    <subcellularLocation>
        <location evidence="1">Cell membrane</location>
        <topology evidence="1">Multi-pass membrane protein</topology>
    </subcellularLocation>
</comment>
<reference evidence="9" key="1">
    <citation type="submission" date="2008-08" db="EMBL/GenBank/DDBJ databases">
        <title>Complete sequence of Vibrio fischeri strain MJ11.</title>
        <authorList>
            <person name="Mandel M.J."/>
            <person name="Stabb E.V."/>
            <person name="Ruby E.G."/>
            <person name="Ferriera S."/>
            <person name="Johnson J."/>
            <person name="Kravitz S."/>
            <person name="Beeson K."/>
            <person name="Sutton G."/>
            <person name="Rogers Y.-H."/>
            <person name="Friedman R."/>
            <person name="Frazier M."/>
            <person name="Venter J.C."/>
        </authorList>
    </citation>
    <scope>NUCLEOTIDE SEQUENCE [LARGE SCALE GENOMIC DNA]</scope>
    <source>
        <strain evidence="9">MJ11</strain>
        <plasmid evidence="9">Plasmid pMJ100</plasmid>
    </source>
</reference>
<sequence length="372" mass="41989">MFNKINILSLKENLSPLISTIKKLCRSIVLPKNHIYEYLDIILVKLKQGEDIASAIKTVEEKKYAFFPRKYNHYAIKQFYTSVKKNWESSENPHLADVMEDYLDEIELMLLRSSDTSSIAISMILDNHKKSSSNMKTLIMAATAPIIYILIIIVLASASHGSLILPIVATIEQAGKTPIGELATLIYLNEFIINNRELIIPLIFIIALSYKATFETYVHESRVLTEKIFILGLPYRIHRANTSVLFLQTMATLTKAGFPMAKVLKTIIEYGSPFTAHEAKKIQSNFSITGQISDSLNTSLFTVDTNFKLSVYLETKTPAKYMELIAEKISEVVTLKILFISRAINITGMIAIASYILLLVLANFSINDYLTR</sequence>
<dbReference type="Pfam" id="PF00482">
    <property type="entry name" value="T2SSF"/>
    <property type="match status" value="1"/>
</dbReference>
<keyword evidence="4 6" id="KW-1133">Transmembrane helix</keyword>